<dbReference type="PANTHER" id="PTHR11717">
    <property type="entry name" value="LOW MOLECULAR WEIGHT PROTEIN TYROSINE PHOSPHATASE"/>
    <property type="match status" value="1"/>
</dbReference>
<feature type="domain" description="Phosphotyrosine protein phosphatase I" evidence="4">
    <location>
        <begin position="2"/>
        <end position="182"/>
    </location>
</feature>
<gene>
    <name evidence="5" type="ORF">QNI14_08640</name>
</gene>
<keyword evidence="2" id="KW-0378">Hydrolase</keyword>
<dbReference type="RefSeq" id="WP_283716143.1">
    <property type="nucleotide sequence ID" value="NZ_JASJND010000005.1"/>
</dbReference>
<dbReference type="PRINTS" id="PR00719">
    <property type="entry name" value="LMWPTPASE"/>
</dbReference>
<evidence type="ECO:0000313" key="5">
    <source>
        <dbReference type="EMBL" id="MDJ1114520.1"/>
    </source>
</evidence>
<dbReference type="Gene3D" id="3.40.50.2300">
    <property type="match status" value="1"/>
</dbReference>
<keyword evidence="3" id="KW-0904">Protein phosphatase</keyword>
<comment type="similarity">
    <text evidence="1">Belongs to the low molecular weight phosphotyrosine protein phosphatase family.</text>
</comment>
<proteinExistence type="inferred from homology"/>
<accession>A0ABT6ZED3</accession>
<dbReference type="InterPro" id="IPR023485">
    <property type="entry name" value="Ptyr_pPase"/>
</dbReference>
<organism evidence="5 6">
    <name type="scientific">Microbacterium dauci</name>
    <dbReference type="NCBI Taxonomy" id="3048008"/>
    <lineage>
        <taxon>Bacteria</taxon>
        <taxon>Bacillati</taxon>
        <taxon>Actinomycetota</taxon>
        <taxon>Actinomycetes</taxon>
        <taxon>Micrococcales</taxon>
        <taxon>Microbacteriaceae</taxon>
        <taxon>Microbacterium</taxon>
    </lineage>
</organism>
<dbReference type="Proteomes" id="UP001321481">
    <property type="component" value="Unassembled WGS sequence"/>
</dbReference>
<dbReference type="Pfam" id="PF01451">
    <property type="entry name" value="LMWPc"/>
    <property type="match status" value="1"/>
</dbReference>
<evidence type="ECO:0000259" key="4">
    <source>
        <dbReference type="SMART" id="SM00226"/>
    </source>
</evidence>
<evidence type="ECO:0000256" key="2">
    <source>
        <dbReference type="ARBA" id="ARBA00022801"/>
    </source>
</evidence>
<evidence type="ECO:0000256" key="1">
    <source>
        <dbReference type="ARBA" id="ARBA00011063"/>
    </source>
</evidence>
<reference evidence="5 6" key="1">
    <citation type="submission" date="2023-05" db="EMBL/GenBank/DDBJ databases">
        <title>Microbacterium dauci sp.nov., Isolated from Carrot Rhizosphere Soil.</title>
        <authorList>
            <person name="Xiao Z."/>
            <person name="Zheng J."/>
        </authorList>
    </citation>
    <scope>NUCLEOTIDE SEQUENCE [LARGE SCALE GENOMIC DNA]</scope>
    <source>
        <strain evidence="5 6">LX3-4</strain>
    </source>
</reference>
<protein>
    <submittedName>
        <fullName evidence="5">Low molecular weight phosphatase family protein</fullName>
    </submittedName>
</protein>
<dbReference type="SMART" id="SM00226">
    <property type="entry name" value="LMWPc"/>
    <property type="match status" value="1"/>
</dbReference>
<dbReference type="InterPro" id="IPR050438">
    <property type="entry name" value="LMW_PTPase"/>
</dbReference>
<evidence type="ECO:0000256" key="3">
    <source>
        <dbReference type="ARBA" id="ARBA00022912"/>
    </source>
</evidence>
<keyword evidence="6" id="KW-1185">Reference proteome</keyword>
<dbReference type="InterPro" id="IPR036196">
    <property type="entry name" value="Ptyr_pPase_sf"/>
</dbReference>
<evidence type="ECO:0000313" key="6">
    <source>
        <dbReference type="Proteomes" id="UP001321481"/>
    </source>
</evidence>
<comment type="caution">
    <text evidence="5">The sequence shown here is derived from an EMBL/GenBank/DDBJ whole genome shotgun (WGS) entry which is preliminary data.</text>
</comment>
<dbReference type="PANTHER" id="PTHR11717:SF31">
    <property type="entry name" value="LOW MOLECULAR WEIGHT PROTEIN-TYROSINE-PHOSPHATASE ETP-RELATED"/>
    <property type="match status" value="1"/>
</dbReference>
<dbReference type="SUPFAM" id="SSF52788">
    <property type="entry name" value="Phosphotyrosine protein phosphatases I"/>
    <property type="match status" value="1"/>
</dbReference>
<sequence length="195" mass="20510">MTQILTVCTGNICRSPLAELVLAQRLGDLDVGVASAGIRARDDDRMPLEAAELAVAAGVPAEAAARHGARYLTEGMLQGVDLALAMDREHRRAIVQLAPGALRVTFTVREFARLAAATPDDALRAGAVGADAGARLRGALTVLAGQRGLVLPPEDPADDDVVDPYGRSRQTYERSAEQLLPALDAVERVVRLVAG</sequence>
<name>A0ABT6ZED3_9MICO</name>
<dbReference type="EMBL" id="JASJND010000005">
    <property type="protein sequence ID" value="MDJ1114520.1"/>
    <property type="molecule type" value="Genomic_DNA"/>
</dbReference>
<dbReference type="InterPro" id="IPR017867">
    <property type="entry name" value="Tyr_phospatase_low_mol_wt"/>
</dbReference>